<keyword evidence="13" id="KW-0819">tRNA processing</keyword>
<dbReference type="FunFam" id="3.80.30.20:FF:000001">
    <property type="entry name" value="tRNA-2-methylthio-N(6)-dimethylallyladenosine synthase 2"/>
    <property type="match status" value="1"/>
</dbReference>
<dbReference type="PANTHER" id="PTHR43020:SF2">
    <property type="entry name" value="MITOCHONDRIAL TRNA METHYLTHIOTRANSFERASE CDK5RAP1"/>
    <property type="match status" value="1"/>
</dbReference>
<dbReference type="PANTHER" id="PTHR43020">
    <property type="entry name" value="CDK5 REGULATORY SUBUNIT-ASSOCIATED PROTEIN 1"/>
    <property type="match status" value="1"/>
</dbReference>
<evidence type="ECO:0000256" key="5">
    <source>
        <dbReference type="ARBA" id="ARBA00022691"/>
    </source>
</evidence>
<gene>
    <name evidence="13" type="primary">miaB</name>
    <name evidence="17" type="ORF">A3K90_01385</name>
</gene>
<dbReference type="InterPro" id="IPR007197">
    <property type="entry name" value="rSAM"/>
</dbReference>
<dbReference type="Proteomes" id="UP000076481">
    <property type="component" value="Unassembled WGS sequence"/>
</dbReference>
<dbReference type="InterPro" id="IPR013848">
    <property type="entry name" value="Methylthiotransferase_N"/>
</dbReference>
<dbReference type="Gene3D" id="3.40.50.12160">
    <property type="entry name" value="Methylthiotransferase, N-terminal domain"/>
    <property type="match status" value="1"/>
</dbReference>
<keyword evidence="2 13" id="KW-0004">4Fe-4S</keyword>
<comment type="catalytic activity">
    <reaction evidence="13">
        <text>N(6)-dimethylallyladenosine(37) in tRNA + (sulfur carrier)-SH + AH2 + 2 S-adenosyl-L-methionine = 2-methylsulfanyl-N(6)-dimethylallyladenosine(37) in tRNA + (sulfur carrier)-H + 5'-deoxyadenosine + L-methionine + A + S-adenosyl-L-homocysteine + 2 H(+)</text>
        <dbReference type="Rhea" id="RHEA:37067"/>
        <dbReference type="Rhea" id="RHEA-COMP:10375"/>
        <dbReference type="Rhea" id="RHEA-COMP:10376"/>
        <dbReference type="Rhea" id="RHEA-COMP:14737"/>
        <dbReference type="Rhea" id="RHEA-COMP:14739"/>
        <dbReference type="ChEBI" id="CHEBI:13193"/>
        <dbReference type="ChEBI" id="CHEBI:15378"/>
        <dbReference type="ChEBI" id="CHEBI:17319"/>
        <dbReference type="ChEBI" id="CHEBI:17499"/>
        <dbReference type="ChEBI" id="CHEBI:29917"/>
        <dbReference type="ChEBI" id="CHEBI:57844"/>
        <dbReference type="ChEBI" id="CHEBI:57856"/>
        <dbReference type="ChEBI" id="CHEBI:59789"/>
        <dbReference type="ChEBI" id="CHEBI:64428"/>
        <dbReference type="ChEBI" id="CHEBI:74415"/>
        <dbReference type="ChEBI" id="CHEBI:74417"/>
        <dbReference type="EC" id="2.8.4.3"/>
    </reaction>
</comment>
<dbReference type="Pfam" id="PF04055">
    <property type="entry name" value="Radical_SAM"/>
    <property type="match status" value="1"/>
</dbReference>
<keyword evidence="3 13" id="KW-0963">Cytoplasm</keyword>
<feature type="binding site" evidence="13">
    <location>
        <position position="50"/>
    </location>
    <ligand>
        <name>[4Fe-4S] cluster</name>
        <dbReference type="ChEBI" id="CHEBI:49883"/>
        <label>1</label>
    </ligand>
</feature>
<dbReference type="Pfam" id="PF00919">
    <property type="entry name" value="UPF0004"/>
    <property type="match status" value="1"/>
</dbReference>
<evidence type="ECO:0000256" key="9">
    <source>
        <dbReference type="ARBA" id="ARBA00033765"/>
    </source>
</evidence>
<evidence type="ECO:0000256" key="2">
    <source>
        <dbReference type="ARBA" id="ARBA00022485"/>
    </source>
</evidence>
<protein>
    <recommendedName>
        <fullName evidence="10 13">tRNA-2-methylthio-N(6)-dimethylallyladenosine synthase</fullName>
        <ecNumber evidence="9 13">2.8.4.3</ecNumber>
    </recommendedName>
    <alternativeName>
        <fullName evidence="12 13">(Dimethylallyl)adenosine tRNA methylthiotransferase MiaB</fullName>
    </alternativeName>
    <alternativeName>
        <fullName evidence="11 13">tRNA-i(6)A37 methylthiotransferase</fullName>
    </alternativeName>
</protein>
<dbReference type="SMART" id="SM00729">
    <property type="entry name" value="Elp3"/>
    <property type="match status" value="1"/>
</dbReference>
<dbReference type="GO" id="GO:0046872">
    <property type="term" value="F:metal ion binding"/>
    <property type="evidence" value="ECO:0007669"/>
    <property type="project" value="UniProtKB-KW"/>
</dbReference>
<dbReference type="Gene3D" id="3.80.30.20">
    <property type="entry name" value="tm_1862 like domain"/>
    <property type="match status" value="1"/>
</dbReference>
<feature type="binding site" evidence="13">
    <location>
        <position position="161"/>
    </location>
    <ligand>
        <name>[4Fe-4S] cluster</name>
        <dbReference type="ChEBI" id="CHEBI:49883"/>
        <label>2</label>
        <note>4Fe-4S-S-AdoMet</note>
    </ligand>
</feature>
<dbReference type="NCBIfam" id="TIGR00089">
    <property type="entry name" value="MiaB/RimO family radical SAM methylthiotransferase"/>
    <property type="match status" value="1"/>
</dbReference>
<dbReference type="GO" id="GO:0005829">
    <property type="term" value="C:cytosol"/>
    <property type="evidence" value="ECO:0007669"/>
    <property type="project" value="TreeGrafter"/>
</dbReference>
<evidence type="ECO:0000313" key="18">
    <source>
        <dbReference type="Proteomes" id="UP000076481"/>
    </source>
</evidence>
<dbReference type="InterPro" id="IPR020612">
    <property type="entry name" value="Methylthiotransferase_CS"/>
</dbReference>
<evidence type="ECO:0000256" key="4">
    <source>
        <dbReference type="ARBA" id="ARBA00022679"/>
    </source>
</evidence>
<dbReference type="RefSeq" id="WP_303682499.1">
    <property type="nucleotide sequence ID" value="NZ_LVWG01000036.1"/>
</dbReference>
<evidence type="ECO:0000259" key="16">
    <source>
        <dbReference type="PROSITE" id="PS51918"/>
    </source>
</evidence>
<feature type="binding site" evidence="13">
    <location>
        <position position="157"/>
    </location>
    <ligand>
        <name>[4Fe-4S] cluster</name>
        <dbReference type="ChEBI" id="CHEBI:49883"/>
        <label>2</label>
        <note>4Fe-4S-S-AdoMet</note>
    </ligand>
</feature>
<evidence type="ECO:0000256" key="11">
    <source>
        <dbReference type="ARBA" id="ARBA00080698"/>
    </source>
</evidence>
<evidence type="ECO:0000256" key="12">
    <source>
        <dbReference type="ARBA" id="ARBA00081141"/>
    </source>
</evidence>
<dbReference type="PROSITE" id="PS50926">
    <property type="entry name" value="TRAM"/>
    <property type="match status" value="1"/>
</dbReference>
<dbReference type="SFLD" id="SFLDS00029">
    <property type="entry name" value="Radical_SAM"/>
    <property type="match status" value="1"/>
</dbReference>
<evidence type="ECO:0000256" key="7">
    <source>
        <dbReference type="ARBA" id="ARBA00023004"/>
    </source>
</evidence>
<feature type="binding site" evidence="13">
    <location>
        <position position="164"/>
    </location>
    <ligand>
        <name>[4Fe-4S] cluster</name>
        <dbReference type="ChEBI" id="CHEBI:49883"/>
        <label>2</label>
        <note>4Fe-4S-S-AdoMet</note>
    </ligand>
</feature>
<comment type="subcellular location">
    <subcellularLocation>
        <location evidence="13">Cytoplasm</location>
    </subcellularLocation>
</comment>
<dbReference type="InterPro" id="IPR002792">
    <property type="entry name" value="TRAM_dom"/>
</dbReference>
<name>A0A165L3M5_PELLU</name>
<evidence type="ECO:0000256" key="13">
    <source>
        <dbReference type="HAMAP-Rule" id="MF_01864"/>
    </source>
</evidence>
<dbReference type="FunFam" id="3.40.50.12160:FF:000003">
    <property type="entry name" value="CDK5 regulatory subunit-associated protein 1"/>
    <property type="match status" value="1"/>
</dbReference>
<keyword evidence="4 13" id="KW-0808">Transferase</keyword>
<accession>A0A165L3M5</accession>
<dbReference type="AlphaFoldDB" id="A0A165L3M5"/>
<keyword evidence="8 13" id="KW-0411">Iron-sulfur</keyword>
<dbReference type="InterPro" id="IPR023404">
    <property type="entry name" value="rSAM_horseshoe"/>
</dbReference>
<comment type="function">
    <text evidence="1 13">Catalyzes the methylthiolation of N6-(dimethylallyl)adenosine (i(6)A), leading to the formation of 2-methylthio-N6-(dimethylallyl)adenosine (ms(2)i(6)A) at position 37 in tRNAs that read codons beginning with uridine.</text>
</comment>
<evidence type="ECO:0000259" key="14">
    <source>
        <dbReference type="PROSITE" id="PS50926"/>
    </source>
</evidence>
<dbReference type="EC" id="2.8.4.3" evidence="9 13"/>
<dbReference type="InterPro" id="IPR006463">
    <property type="entry name" value="MiaB_methiolase"/>
</dbReference>
<feature type="binding site" evidence="13">
    <location>
        <position position="14"/>
    </location>
    <ligand>
        <name>[4Fe-4S] cluster</name>
        <dbReference type="ChEBI" id="CHEBI:49883"/>
        <label>1</label>
    </ligand>
</feature>
<dbReference type="PROSITE" id="PS51918">
    <property type="entry name" value="RADICAL_SAM"/>
    <property type="match status" value="1"/>
</dbReference>
<dbReference type="SFLD" id="SFLDG01082">
    <property type="entry name" value="B12-binding_domain_containing"/>
    <property type="match status" value="1"/>
</dbReference>
<dbReference type="SUPFAM" id="SSF102114">
    <property type="entry name" value="Radical SAM enzymes"/>
    <property type="match status" value="1"/>
</dbReference>
<dbReference type="PROSITE" id="PS51449">
    <property type="entry name" value="MTTASE_N"/>
    <property type="match status" value="1"/>
</dbReference>
<comment type="cofactor">
    <cofactor evidence="13">
        <name>[4Fe-4S] cluster</name>
        <dbReference type="ChEBI" id="CHEBI:49883"/>
    </cofactor>
    <text evidence="13">Binds 2 [4Fe-4S] clusters. One cluster is coordinated with 3 cysteines and an exchangeable S-adenosyl-L-methionine.</text>
</comment>
<dbReference type="HAMAP" id="MF_01864">
    <property type="entry name" value="tRNA_metthiotr_MiaB"/>
    <property type="match status" value="1"/>
</dbReference>
<feature type="domain" description="MTTase N-terminal" evidence="15">
    <location>
        <begin position="5"/>
        <end position="121"/>
    </location>
</feature>
<comment type="caution">
    <text evidence="17">The sequence shown here is derived from an EMBL/GenBank/DDBJ whole genome shotgun (WGS) entry which is preliminary data.</text>
</comment>
<comment type="subunit">
    <text evidence="13">Monomer.</text>
</comment>
<dbReference type="CDD" id="cd01335">
    <property type="entry name" value="Radical_SAM"/>
    <property type="match status" value="1"/>
</dbReference>
<dbReference type="GO" id="GO:0051539">
    <property type="term" value="F:4 iron, 4 sulfur cluster binding"/>
    <property type="evidence" value="ECO:0007669"/>
    <property type="project" value="UniProtKB-UniRule"/>
</dbReference>
<dbReference type="EMBL" id="LVWG01000036">
    <property type="protein sequence ID" value="KZK73533.1"/>
    <property type="molecule type" value="Genomic_DNA"/>
</dbReference>
<evidence type="ECO:0000259" key="15">
    <source>
        <dbReference type="PROSITE" id="PS51449"/>
    </source>
</evidence>
<dbReference type="GO" id="GO:0035597">
    <property type="term" value="F:tRNA-2-methylthio-N(6)-dimethylallyladenosine(37) synthase activity"/>
    <property type="evidence" value="ECO:0007669"/>
    <property type="project" value="UniProtKB-EC"/>
</dbReference>
<keyword evidence="6 13" id="KW-0479">Metal-binding</keyword>
<feature type="domain" description="Radical SAM core" evidence="16">
    <location>
        <begin position="143"/>
        <end position="373"/>
    </location>
</feature>
<feature type="binding site" evidence="13">
    <location>
        <position position="84"/>
    </location>
    <ligand>
        <name>[4Fe-4S] cluster</name>
        <dbReference type="ChEBI" id="CHEBI:49883"/>
        <label>1</label>
    </ligand>
</feature>
<evidence type="ECO:0000256" key="6">
    <source>
        <dbReference type="ARBA" id="ARBA00022723"/>
    </source>
</evidence>
<keyword evidence="7 13" id="KW-0408">Iron</keyword>
<reference evidence="17 18" key="1">
    <citation type="submission" date="2016-03" db="EMBL/GenBank/DDBJ databases">
        <title>Speciation and ecological success in dimly lit waters: horizontal gene transfer in a green sulfur bacteria bloom unveiled by metagenomic assembly.</title>
        <authorList>
            <person name="Llorens-Mares T."/>
            <person name="Liu Z."/>
            <person name="Allen L.Z."/>
            <person name="Rusch D.B."/>
            <person name="Craig M.T."/>
            <person name="Dupont C.L."/>
            <person name="Bryant D.A."/>
            <person name="Casamayor E.O."/>
        </authorList>
    </citation>
    <scope>NUCLEOTIDE SEQUENCE [LARGE SCALE GENOMIC DNA]</scope>
    <source>
        <strain evidence="17">CIII</strain>
    </source>
</reference>
<dbReference type="SFLD" id="SFLDF00413">
    <property type="entry name" value="CDK5RAP1"/>
    <property type="match status" value="1"/>
</dbReference>
<dbReference type="InterPro" id="IPR006638">
    <property type="entry name" value="Elp3/MiaA/NifB-like_rSAM"/>
</dbReference>
<dbReference type="Pfam" id="PF01938">
    <property type="entry name" value="TRAM"/>
    <property type="match status" value="1"/>
</dbReference>
<dbReference type="SFLD" id="SFLDF00273">
    <property type="entry name" value="(dimethylallyl)adenosine_tRNA"/>
    <property type="match status" value="1"/>
</dbReference>
<dbReference type="InterPro" id="IPR005839">
    <property type="entry name" value="Methylthiotransferase"/>
</dbReference>
<dbReference type="InterPro" id="IPR038135">
    <property type="entry name" value="Methylthiotransferase_N_sf"/>
</dbReference>
<evidence type="ECO:0000313" key="17">
    <source>
        <dbReference type="EMBL" id="KZK73533.1"/>
    </source>
</evidence>
<dbReference type="InterPro" id="IPR058240">
    <property type="entry name" value="rSAM_sf"/>
</dbReference>
<dbReference type="PROSITE" id="PS01278">
    <property type="entry name" value="MTTASE_RADICAL"/>
    <property type="match status" value="1"/>
</dbReference>
<dbReference type="NCBIfam" id="TIGR01574">
    <property type="entry name" value="miaB-methiolase"/>
    <property type="match status" value="1"/>
</dbReference>
<evidence type="ECO:0000256" key="1">
    <source>
        <dbReference type="ARBA" id="ARBA00003234"/>
    </source>
</evidence>
<keyword evidence="5 13" id="KW-0949">S-adenosyl-L-methionine</keyword>
<organism evidence="17 18">
    <name type="scientific">Pelodictyon luteolum</name>
    <dbReference type="NCBI Taxonomy" id="1100"/>
    <lineage>
        <taxon>Bacteria</taxon>
        <taxon>Pseudomonadati</taxon>
        <taxon>Chlorobiota</taxon>
        <taxon>Chlorobiia</taxon>
        <taxon>Chlorobiales</taxon>
        <taxon>Chlorobiaceae</taxon>
        <taxon>Chlorobium/Pelodictyon group</taxon>
        <taxon>Pelodictyon</taxon>
    </lineage>
</organism>
<sequence length="446" mass="49358">MPEGRKFHIQTFGCQMNEADSGIIARVLLDAGFRRSGSELDADVIFLNTCAVRENAVEKIGHLLEHLKGAKKRRKTLQVGVLGCVPQHQREEMFSRFPAIDFIAGPDSYRRLPALIEEAASAVRPAMLDFNPAETYEGIQPVRESRISAFIPVMRGCNNMCAFCVVPFTRGRERSQPLEMVTGEVRELAEAGYREITLLGQNVNSYSDPDSGAGFPGLLDAVALAAPGVRIRFTTSHPKDISIGLVDTIASRPNICRHVHLPVQSGSDSVLRGMNRGHGISEYLEKIRIIRDALPGVTLSTDIIAGFCGEREEDHRATLDLLRTVRFDAAFMFHYSTREGTLASRTLPDDVTEEDKKRRLQEIIDLQQEISAENNRLQVGTVAEVLAESESRRSPDRLLGRTDGNRAVVFDRGECMPGDLVRVRLISSTSATLSGRREGVIRAFLS</sequence>
<evidence type="ECO:0000256" key="3">
    <source>
        <dbReference type="ARBA" id="ARBA00022490"/>
    </source>
</evidence>
<evidence type="ECO:0000256" key="10">
    <source>
        <dbReference type="ARBA" id="ARBA00068570"/>
    </source>
</evidence>
<comment type="similarity">
    <text evidence="13">Belongs to the methylthiotransferase family. MiaB subfamily.</text>
</comment>
<dbReference type="SFLD" id="SFLDG01061">
    <property type="entry name" value="methylthiotransferase"/>
    <property type="match status" value="1"/>
</dbReference>
<feature type="domain" description="TRAM" evidence="14">
    <location>
        <begin position="376"/>
        <end position="439"/>
    </location>
</feature>
<evidence type="ECO:0000256" key="8">
    <source>
        <dbReference type="ARBA" id="ARBA00023014"/>
    </source>
</evidence>
<proteinExistence type="inferred from homology"/>